<evidence type="ECO:0000313" key="4">
    <source>
        <dbReference type="Proteomes" id="UP000000759"/>
    </source>
</evidence>
<name>B7FT11_PHATC</name>
<dbReference type="PANTHER" id="PTHR28229">
    <property type="entry name" value="TRANSLOCATION PROTEIN SEC66"/>
    <property type="match status" value="1"/>
</dbReference>
<evidence type="ECO:0000256" key="1">
    <source>
        <dbReference type="SAM" id="MobiDB-lite"/>
    </source>
</evidence>
<gene>
    <name evidence="3" type="ORF">PHATRDRAFT_43658</name>
</gene>
<keyword evidence="4" id="KW-1185">Reference proteome</keyword>
<evidence type="ECO:0000256" key="2">
    <source>
        <dbReference type="SAM" id="Phobius"/>
    </source>
</evidence>
<dbReference type="RefSeq" id="XP_002177757.1">
    <property type="nucleotide sequence ID" value="XM_002177721.1"/>
</dbReference>
<dbReference type="GO" id="GO:0031204">
    <property type="term" value="P:post-translational protein targeting to membrane, translocation"/>
    <property type="evidence" value="ECO:0007669"/>
    <property type="project" value="InterPro"/>
</dbReference>
<feature type="transmembrane region" description="Helical" evidence="2">
    <location>
        <begin position="53"/>
        <end position="71"/>
    </location>
</feature>
<dbReference type="AlphaFoldDB" id="B7FT11"/>
<keyword evidence="2" id="KW-1133">Transmembrane helix</keyword>
<dbReference type="PaxDb" id="2850-Phatr43658"/>
<keyword evidence="2" id="KW-0472">Membrane</keyword>
<feature type="compositionally biased region" description="Basic and acidic residues" evidence="1">
    <location>
        <begin position="276"/>
        <end position="312"/>
    </location>
</feature>
<reference evidence="4" key="2">
    <citation type="submission" date="2008-08" db="EMBL/GenBank/DDBJ databases">
        <authorList>
            <consortium name="Diatom Consortium"/>
            <person name="Grigoriev I."/>
            <person name="Grimwood J."/>
            <person name="Kuo A."/>
            <person name="Otillar R.P."/>
            <person name="Salamov A."/>
            <person name="Detter J.C."/>
            <person name="Lindquist E."/>
            <person name="Shapiro H."/>
            <person name="Lucas S."/>
            <person name="Glavina del Rio T."/>
            <person name="Pitluck S."/>
            <person name="Rokhsar D."/>
            <person name="Bowler C."/>
        </authorList>
    </citation>
    <scope>GENOME REANNOTATION</scope>
    <source>
        <strain evidence="4">CCAP 1055/1</strain>
    </source>
</reference>
<feature type="compositionally biased region" description="Basic and acidic residues" evidence="1">
    <location>
        <begin position="253"/>
        <end position="271"/>
    </location>
</feature>
<accession>B7FT11</accession>
<dbReference type="Pfam" id="PF09802">
    <property type="entry name" value="Sec66"/>
    <property type="match status" value="1"/>
</dbReference>
<reference evidence="3 4" key="1">
    <citation type="journal article" date="2008" name="Nature">
        <title>The Phaeodactylum genome reveals the evolutionary history of diatom genomes.</title>
        <authorList>
            <person name="Bowler C."/>
            <person name="Allen A.E."/>
            <person name="Badger J.H."/>
            <person name="Grimwood J."/>
            <person name="Jabbari K."/>
            <person name="Kuo A."/>
            <person name="Maheswari U."/>
            <person name="Martens C."/>
            <person name="Maumus F."/>
            <person name="Otillar R.P."/>
            <person name="Rayko E."/>
            <person name="Salamov A."/>
            <person name="Vandepoele K."/>
            <person name="Beszteri B."/>
            <person name="Gruber A."/>
            <person name="Heijde M."/>
            <person name="Katinka M."/>
            <person name="Mock T."/>
            <person name="Valentin K."/>
            <person name="Verret F."/>
            <person name="Berges J.A."/>
            <person name="Brownlee C."/>
            <person name="Cadoret J.P."/>
            <person name="Chiovitti A."/>
            <person name="Choi C.J."/>
            <person name="Coesel S."/>
            <person name="De Martino A."/>
            <person name="Detter J.C."/>
            <person name="Durkin C."/>
            <person name="Falciatore A."/>
            <person name="Fournet J."/>
            <person name="Haruta M."/>
            <person name="Huysman M.J."/>
            <person name="Jenkins B.D."/>
            <person name="Jiroutova K."/>
            <person name="Jorgensen R.E."/>
            <person name="Joubert Y."/>
            <person name="Kaplan A."/>
            <person name="Kroger N."/>
            <person name="Kroth P.G."/>
            <person name="La Roche J."/>
            <person name="Lindquist E."/>
            <person name="Lommer M."/>
            <person name="Martin-Jezequel V."/>
            <person name="Lopez P.J."/>
            <person name="Lucas S."/>
            <person name="Mangogna M."/>
            <person name="McGinnis K."/>
            <person name="Medlin L.K."/>
            <person name="Montsant A."/>
            <person name="Oudot-Le Secq M.P."/>
            <person name="Napoli C."/>
            <person name="Obornik M."/>
            <person name="Parker M.S."/>
            <person name="Petit J.L."/>
            <person name="Porcel B.M."/>
            <person name="Poulsen N."/>
            <person name="Robison M."/>
            <person name="Rychlewski L."/>
            <person name="Rynearson T.A."/>
            <person name="Schmutz J."/>
            <person name="Shapiro H."/>
            <person name="Siaut M."/>
            <person name="Stanley M."/>
            <person name="Sussman M.R."/>
            <person name="Taylor A.R."/>
            <person name="Vardi A."/>
            <person name="von Dassow P."/>
            <person name="Vyverman W."/>
            <person name="Willis A."/>
            <person name="Wyrwicz L.S."/>
            <person name="Rokhsar D.S."/>
            <person name="Weissenbach J."/>
            <person name="Armbrust E.V."/>
            <person name="Green B.R."/>
            <person name="Van de Peer Y."/>
            <person name="Grigoriev I.V."/>
        </authorList>
    </citation>
    <scope>NUCLEOTIDE SEQUENCE [LARGE SCALE GENOMIC DNA]</scope>
    <source>
        <strain evidence="3 4">CCAP 1055/1</strain>
    </source>
</reference>
<evidence type="ECO:0000313" key="3">
    <source>
        <dbReference type="EMBL" id="EEC50571.1"/>
    </source>
</evidence>
<organism evidence="3 4">
    <name type="scientific">Phaeodactylum tricornutum (strain CCAP 1055/1)</name>
    <dbReference type="NCBI Taxonomy" id="556484"/>
    <lineage>
        <taxon>Eukaryota</taxon>
        <taxon>Sar</taxon>
        <taxon>Stramenopiles</taxon>
        <taxon>Ochrophyta</taxon>
        <taxon>Bacillariophyta</taxon>
        <taxon>Bacillariophyceae</taxon>
        <taxon>Bacillariophycidae</taxon>
        <taxon>Naviculales</taxon>
        <taxon>Phaeodactylaceae</taxon>
        <taxon>Phaeodactylum</taxon>
    </lineage>
</organism>
<proteinExistence type="predicted"/>
<feature type="region of interest" description="Disordered" evidence="1">
    <location>
        <begin position="252"/>
        <end position="271"/>
    </location>
</feature>
<keyword evidence="2" id="KW-0812">Transmembrane</keyword>
<dbReference type="eggNOG" id="ENOG502S501">
    <property type="taxonomic scope" value="Eukaryota"/>
</dbReference>
<dbReference type="GO" id="GO:0031207">
    <property type="term" value="C:Sec62/Sec63 complex"/>
    <property type="evidence" value="ECO:0007669"/>
    <property type="project" value="InterPro"/>
</dbReference>
<dbReference type="OrthoDB" id="73168at2759"/>
<dbReference type="InParanoid" id="B7FT11"/>
<dbReference type="GeneID" id="7197366"/>
<dbReference type="EMBL" id="CM000606">
    <property type="protein sequence ID" value="EEC50571.1"/>
    <property type="molecule type" value="Genomic_DNA"/>
</dbReference>
<dbReference type="InterPro" id="IPR018624">
    <property type="entry name" value="Sec66"/>
</dbReference>
<feature type="compositionally biased region" description="Polar residues" evidence="1">
    <location>
        <begin position="1"/>
        <end position="18"/>
    </location>
</feature>
<feature type="compositionally biased region" description="Basic and acidic residues" evidence="1">
    <location>
        <begin position="323"/>
        <end position="332"/>
    </location>
</feature>
<dbReference type="KEGG" id="pti:PHATRDRAFT_43658"/>
<dbReference type="PANTHER" id="PTHR28229:SF1">
    <property type="entry name" value="TRANSLOCATION PROTEIN SEC66"/>
    <property type="match status" value="1"/>
</dbReference>
<protein>
    <submittedName>
        <fullName evidence="3">Uncharacterized protein</fullName>
    </submittedName>
</protein>
<dbReference type="Proteomes" id="UP000000759">
    <property type="component" value="Chromosome 2"/>
</dbReference>
<feature type="region of interest" description="Disordered" evidence="1">
    <location>
        <begin position="1"/>
        <end position="37"/>
    </location>
</feature>
<sequence>MSTTEEATINPDGTTTFGNADAPPLNDTAGDEGTDGAGFEETVTEVAKGIDPAFLFLGVVVVIAALYYYFVIRKKKEQDQDDFFANLDGEKVRDLCGLRGTRVSRQGSRIRMLPAQWCPARSSFHAFNLKLPGEVDEYYAVKEKCESMGWEPGQTAQNPAQASPAHRALAQALMKRAIADIPIVTHIQKESSGMNKLYSQSMCSVNQWRSYQAAEQLVSTEVEEVRAEADEIEPGWSQVIWRQAMQYHQMLKQKHEQEAKQAEEAAAKRKEIEAKVAEARKLPQTPEEKEAAADKAAQELLKDEERNQESKKAFGSSGGMKKGFLDSKGKKK</sequence>
<feature type="region of interest" description="Disordered" evidence="1">
    <location>
        <begin position="276"/>
        <end position="332"/>
    </location>
</feature>